<keyword evidence="6 11" id="KW-0732">Signal</keyword>
<dbReference type="GO" id="GO:0034220">
    <property type="term" value="P:monoatomic ion transmembrane transport"/>
    <property type="evidence" value="ECO:0007669"/>
    <property type="project" value="InterPro"/>
</dbReference>
<feature type="chain" id="PRO_5014769066" evidence="11">
    <location>
        <begin position="22"/>
        <end position="358"/>
    </location>
</feature>
<dbReference type="PRINTS" id="PR00182">
    <property type="entry name" value="ECOLNEIPORIN"/>
</dbReference>
<sequence>MKKPASLWLLAAGLLPCVAYADPGVTLYGIVSSAVRYTSNIDARHHDQLALVSGGMVGSRFGLKGSEDLGGGNHSIFQLESGFGSDTGQVAYNSFFGRQAWVGLNGDWGSLTFGRQYNALNNIGWAFDPLDQGWGNFWSDPLYIGGDIFFQDYRINNSVVYQRTVGPLSVQLDYGAGEQPGSMNHGTTLGGGVKYSQGPLALGVAYDQRRSDDGSNTVRNYSVGGSYSIGKATGYVGHMGRRESATQARYNISFVGLGYQLTPALHLSGAYYRYQQSGDVTTQFQDTPVHLGGGNADSVAFVADYAFSKRTSLYLETDVVHARGGTVGRETEYWAGTPVTDVSRSTRVGVMVGMRHHF</sequence>
<dbReference type="InterPro" id="IPR002299">
    <property type="entry name" value="Porin_Neis"/>
</dbReference>
<keyword evidence="9" id="KW-0472">Membrane</keyword>
<accession>A0A2N5C7N9</accession>
<evidence type="ECO:0000256" key="7">
    <source>
        <dbReference type="ARBA" id="ARBA00023065"/>
    </source>
</evidence>
<dbReference type="AlphaFoldDB" id="A0A2N5C7N9"/>
<keyword evidence="10" id="KW-0998">Cell outer membrane</keyword>
<evidence type="ECO:0000313" key="13">
    <source>
        <dbReference type="EMBL" id="PLP98233.1"/>
    </source>
</evidence>
<evidence type="ECO:0000256" key="10">
    <source>
        <dbReference type="ARBA" id="ARBA00023237"/>
    </source>
</evidence>
<keyword evidence="7" id="KW-0406">Ion transport</keyword>
<keyword evidence="4" id="KW-1134">Transmembrane beta strand</keyword>
<dbReference type="GO" id="GO:0046930">
    <property type="term" value="C:pore complex"/>
    <property type="evidence" value="ECO:0007669"/>
    <property type="project" value="UniProtKB-KW"/>
</dbReference>
<dbReference type="GO" id="GO:0009279">
    <property type="term" value="C:cell outer membrane"/>
    <property type="evidence" value="ECO:0007669"/>
    <property type="project" value="UniProtKB-SubCell"/>
</dbReference>
<dbReference type="GO" id="GO:0015288">
    <property type="term" value="F:porin activity"/>
    <property type="evidence" value="ECO:0007669"/>
    <property type="project" value="UniProtKB-KW"/>
</dbReference>
<dbReference type="RefSeq" id="WP_101683624.1">
    <property type="nucleotide sequence ID" value="NZ_PJRP01000012.1"/>
</dbReference>
<protein>
    <submittedName>
        <fullName evidence="13">Porin</fullName>
    </submittedName>
</protein>
<name>A0A2N5C7N9_9BURK</name>
<reference evidence="13 14" key="1">
    <citation type="submission" date="2017-12" db="EMBL/GenBank/DDBJ databases">
        <title>Genome sequence of the active heterotrophic nitrifier-denitrifier, Cupriavidus pauculus UM1.</title>
        <authorList>
            <person name="Putonti C."/>
            <person name="Castignetti D."/>
        </authorList>
    </citation>
    <scope>NUCLEOTIDE SEQUENCE [LARGE SCALE GENOMIC DNA]</scope>
    <source>
        <strain evidence="13 14">UM1</strain>
    </source>
</reference>
<dbReference type="InterPro" id="IPR033900">
    <property type="entry name" value="Gram_neg_porin_domain"/>
</dbReference>
<evidence type="ECO:0000256" key="2">
    <source>
        <dbReference type="ARBA" id="ARBA00011233"/>
    </source>
</evidence>
<dbReference type="PRINTS" id="PR00184">
    <property type="entry name" value="NEISSPPORIN"/>
</dbReference>
<evidence type="ECO:0000256" key="3">
    <source>
        <dbReference type="ARBA" id="ARBA00022448"/>
    </source>
</evidence>
<dbReference type="EMBL" id="PJRP01000012">
    <property type="protein sequence ID" value="PLP98233.1"/>
    <property type="molecule type" value="Genomic_DNA"/>
</dbReference>
<keyword evidence="8" id="KW-0626">Porin</keyword>
<dbReference type="Pfam" id="PF13609">
    <property type="entry name" value="Porin_4"/>
    <property type="match status" value="1"/>
</dbReference>
<dbReference type="Gene3D" id="2.40.160.10">
    <property type="entry name" value="Porin"/>
    <property type="match status" value="1"/>
</dbReference>
<dbReference type="SUPFAM" id="SSF56935">
    <property type="entry name" value="Porins"/>
    <property type="match status" value="1"/>
</dbReference>
<feature type="signal peptide" evidence="11">
    <location>
        <begin position="1"/>
        <end position="21"/>
    </location>
</feature>
<dbReference type="InterPro" id="IPR050298">
    <property type="entry name" value="Gram-neg_bact_OMP"/>
</dbReference>
<dbReference type="CDD" id="cd00342">
    <property type="entry name" value="gram_neg_porins"/>
    <property type="match status" value="1"/>
</dbReference>
<dbReference type="PANTHER" id="PTHR34501">
    <property type="entry name" value="PROTEIN YDDL-RELATED"/>
    <property type="match status" value="1"/>
</dbReference>
<evidence type="ECO:0000256" key="6">
    <source>
        <dbReference type="ARBA" id="ARBA00022729"/>
    </source>
</evidence>
<evidence type="ECO:0000256" key="8">
    <source>
        <dbReference type="ARBA" id="ARBA00023114"/>
    </source>
</evidence>
<dbReference type="OrthoDB" id="5289162at2"/>
<evidence type="ECO:0000313" key="14">
    <source>
        <dbReference type="Proteomes" id="UP000234341"/>
    </source>
</evidence>
<gene>
    <name evidence="13" type="ORF">CYJ10_22240</name>
</gene>
<evidence type="ECO:0000259" key="12">
    <source>
        <dbReference type="Pfam" id="PF13609"/>
    </source>
</evidence>
<feature type="domain" description="Porin" evidence="12">
    <location>
        <begin position="11"/>
        <end position="321"/>
    </location>
</feature>
<comment type="caution">
    <text evidence="13">The sequence shown here is derived from an EMBL/GenBank/DDBJ whole genome shotgun (WGS) entry which is preliminary data.</text>
</comment>
<dbReference type="STRING" id="82633.GCA_000974605_04593"/>
<evidence type="ECO:0000256" key="9">
    <source>
        <dbReference type="ARBA" id="ARBA00023136"/>
    </source>
</evidence>
<keyword evidence="5" id="KW-0812">Transmembrane</keyword>
<organism evidence="13 14">
    <name type="scientific">Cupriavidus pauculus</name>
    <dbReference type="NCBI Taxonomy" id="82633"/>
    <lineage>
        <taxon>Bacteria</taxon>
        <taxon>Pseudomonadati</taxon>
        <taxon>Pseudomonadota</taxon>
        <taxon>Betaproteobacteria</taxon>
        <taxon>Burkholderiales</taxon>
        <taxon>Burkholderiaceae</taxon>
        <taxon>Cupriavidus</taxon>
    </lineage>
</organism>
<dbReference type="Proteomes" id="UP000234341">
    <property type="component" value="Unassembled WGS sequence"/>
</dbReference>
<evidence type="ECO:0000256" key="5">
    <source>
        <dbReference type="ARBA" id="ARBA00022692"/>
    </source>
</evidence>
<evidence type="ECO:0000256" key="4">
    <source>
        <dbReference type="ARBA" id="ARBA00022452"/>
    </source>
</evidence>
<evidence type="ECO:0000256" key="11">
    <source>
        <dbReference type="SAM" id="SignalP"/>
    </source>
</evidence>
<evidence type="ECO:0000256" key="1">
    <source>
        <dbReference type="ARBA" id="ARBA00004571"/>
    </source>
</evidence>
<dbReference type="InterPro" id="IPR001702">
    <property type="entry name" value="Porin_Gram-ve"/>
</dbReference>
<dbReference type="InterPro" id="IPR023614">
    <property type="entry name" value="Porin_dom_sf"/>
</dbReference>
<comment type="subunit">
    <text evidence="2">Homotrimer.</text>
</comment>
<dbReference type="PANTHER" id="PTHR34501:SF9">
    <property type="entry name" value="MAJOR OUTER MEMBRANE PROTEIN P.IA"/>
    <property type="match status" value="1"/>
</dbReference>
<proteinExistence type="predicted"/>
<comment type="subcellular location">
    <subcellularLocation>
        <location evidence="1">Cell outer membrane</location>
        <topology evidence="1">Multi-pass membrane protein</topology>
    </subcellularLocation>
</comment>
<keyword evidence="3" id="KW-0813">Transport</keyword>